<comment type="caution">
    <text evidence="9">The sequence shown here is derived from an EMBL/GenBank/DDBJ whole genome shotgun (WGS) entry which is preliminary data.</text>
</comment>
<dbReference type="Pfam" id="PF13086">
    <property type="entry name" value="AAA_11"/>
    <property type="match status" value="1"/>
</dbReference>
<evidence type="ECO:0000313" key="10">
    <source>
        <dbReference type="Proteomes" id="UP001583193"/>
    </source>
</evidence>
<evidence type="ECO:0000256" key="2">
    <source>
        <dbReference type="ARBA" id="ARBA00022741"/>
    </source>
</evidence>
<keyword evidence="10" id="KW-1185">Reference proteome</keyword>
<dbReference type="InterPro" id="IPR041677">
    <property type="entry name" value="DNA2/NAM7_AAA_11"/>
</dbReference>
<organism evidence="9 10">
    <name type="scientific">Paecilomyces lecythidis</name>
    <dbReference type="NCBI Taxonomy" id="3004212"/>
    <lineage>
        <taxon>Eukaryota</taxon>
        <taxon>Fungi</taxon>
        <taxon>Dikarya</taxon>
        <taxon>Ascomycota</taxon>
        <taxon>Pezizomycotina</taxon>
        <taxon>Eurotiomycetes</taxon>
        <taxon>Eurotiomycetidae</taxon>
        <taxon>Eurotiales</taxon>
        <taxon>Thermoascaceae</taxon>
        <taxon>Paecilomyces</taxon>
    </lineage>
</organism>
<evidence type="ECO:0000256" key="6">
    <source>
        <dbReference type="SAM" id="MobiDB-lite"/>
    </source>
</evidence>
<evidence type="ECO:0000256" key="5">
    <source>
        <dbReference type="ARBA" id="ARBA00022840"/>
    </source>
</evidence>
<dbReference type="EMBL" id="JAVDPF010000003">
    <property type="protein sequence ID" value="KAL1884923.1"/>
    <property type="molecule type" value="Genomic_DNA"/>
</dbReference>
<gene>
    <name evidence="9" type="ORF">Plec18167_001579</name>
</gene>
<name>A0ABR3YAS9_9EURO</name>
<dbReference type="SUPFAM" id="SSF52540">
    <property type="entry name" value="P-loop containing nucleoside triphosphate hydrolases"/>
    <property type="match status" value="1"/>
</dbReference>
<evidence type="ECO:0000256" key="1">
    <source>
        <dbReference type="ARBA" id="ARBA00007913"/>
    </source>
</evidence>
<comment type="similarity">
    <text evidence="1">Belongs to the DNA2/NAM7 helicase family.</text>
</comment>
<feature type="domain" description="DNA2/NAM7 helicase helicase" evidence="7">
    <location>
        <begin position="535"/>
        <end position="819"/>
    </location>
</feature>
<sequence length="1089" mass="121015">MDPSEIAKLMKDVSPPPEISHIQSEWETTATNRGSDVVAPPSADNATTSTNQQSSPSDSSETSPMWTGQFTSEYLEEEEEEEEQEGNERYDPGKDILQELAPTSSVEYWKFKGPQKEYIQFILPNEIVLPHTAGSKYKGASVQMGIFGAPVAAKIIFDVIVRNAENPSKFTSRPTDIVHTAKLEFDLHSKAEVSNLTYERVFPNGTDNEYGDLCYLDIKFSTRGGVSNSLKVDTGKIDHAIRDLLNLMYTFTSAHSQDRRELCVRILVDPERTGYLDSWIDFLQSYSKSLPRKRAWFSYRRRGVPTALEDLTQRRLIKDGWNGSICPVPAVNHFHDIGEGIIKLAYGAVLDWQVGNGHFKRLRNRKSQAALVVYGCSTVYAVVKVNEVGPSDRPMPSQSLKYKVPDGTRVEMMLPMGEDGNVTCRGIVVPDYANVNAGDLYVAIYDKAVMGLKNLLSKPNETLHFMKVQLKFEECKTPMIRQIYSLARLDSTPKWHGIFLNHDTSHLHTTDPFHDLDPEKVQMATGKVLKLKPWNDQQVDIIKSAGNLKAGFGLIEGFPGCGKSTTLAALVLLYHLAGLHVLITGPSNASVDAITEKLVALTADVDYIRVRQAQLEGVSPADSAGDDGCIEDTTINADTITSELLQEMNESHRKRISGDPRYTVFAHVRSRAEAAVARNEKLLIPVTGIETFDAYSFFCAYISNPPQRPSGKNATPEKSREWNKSQTKLENAYKKISEAVVADAKIVACTDNLAGTELVRKKFATGEDTAKGIIVIADEDGQALETNAWIPLVSLDKADLVRGSIRGGDRHQLRPLVTSSSGKVKFNEFSGQLERSLFDRLLQCGFPVKTLNVQHRMHSQLASFPSQFTYSGSLLTSKSIDSRQIRPALREGLKTWIEKVFKYTAPDSDLHLIAIDVQDGDAHTEPRSSSRFNAANVTVVINLLSHLFDSGALGRDSDLTIITPYAEQRSRYIQALVNLATKKGSRWADMVKVATIDSMQGHECECVILDWVVSSANSVRSLGFTMDDNRCNVALTRAKQCLIVVGRGEMASSSFVPHKRNKQPQVVAHWQHLFRRDKVFDVNAKDFSG</sequence>
<evidence type="ECO:0000256" key="4">
    <source>
        <dbReference type="ARBA" id="ARBA00022806"/>
    </source>
</evidence>
<dbReference type="PANTHER" id="PTHR43788">
    <property type="entry name" value="DNA2/NAM7 HELICASE FAMILY MEMBER"/>
    <property type="match status" value="1"/>
</dbReference>
<dbReference type="InterPro" id="IPR050534">
    <property type="entry name" value="Coronavir_polyprotein_1ab"/>
</dbReference>
<dbReference type="PANTHER" id="PTHR43788:SF8">
    <property type="entry name" value="DNA-BINDING PROTEIN SMUBP-2"/>
    <property type="match status" value="1"/>
</dbReference>
<dbReference type="Gene3D" id="3.40.50.300">
    <property type="entry name" value="P-loop containing nucleotide triphosphate hydrolases"/>
    <property type="match status" value="2"/>
</dbReference>
<dbReference type="InterPro" id="IPR047187">
    <property type="entry name" value="SF1_C_Upf1"/>
</dbReference>
<protein>
    <submittedName>
        <fullName evidence="9">Uncharacterized protein</fullName>
    </submittedName>
</protein>
<accession>A0ABR3YAS9</accession>
<feature type="domain" description="DNA2/NAM7 helicase-like C-terminal" evidence="8">
    <location>
        <begin position="833"/>
        <end position="1047"/>
    </location>
</feature>
<evidence type="ECO:0000259" key="8">
    <source>
        <dbReference type="Pfam" id="PF13087"/>
    </source>
</evidence>
<evidence type="ECO:0000313" key="9">
    <source>
        <dbReference type="EMBL" id="KAL1884923.1"/>
    </source>
</evidence>
<proteinExistence type="inferred from homology"/>
<dbReference type="InterPro" id="IPR027417">
    <property type="entry name" value="P-loop_NTPase"/>
</dbReference>
<feature type="region of interest" description="Disordered" evidence="6">
    <location>
        <begin position="1"/>
        <end position="69"/>
    </location>
</feature>
<keyword evidence="2" id="KW-0547">Nucleotide-binding</keyword>
<keyword evidence="5" id="KW-0067">ATP-binding</keyword>
<reference evidence="9 10" key="1">
    <citation type="journal article" date="2024" name="IMA Fungus">
        <title>IMA Genome - F19 : A genome assembly and annotation guide to empower mycologists, including annotated draft genome sequences of Ceratocystis pirilliformis, Diaporthe australafricana, Fusarium ophioides, Paecilomyces lecythidis, and Sporothrix stenoceras.</title>
        <authorList>
            <person name="Aylward J."/>
            <person name="Wilson A.M."/>
            <person name="Visagie C.M."/>
            <person name="Spraker J."/>
            <person name="Barnes I."/>
            <person name="Buitendag C."/>
            <person name="Ceriani C."/>
            <person name="Del Mar Angel L."/>
            <person name="du Plessis D."/>
            <person name="Fuchs T."/>
            <person name="Gasser K."/>
            <person name="Kramer D."/>
            <person name="Li W."/>
            <person name="Munsamy K."/>
            <person name="Piso A."/>
            <person name="Price J.L."/>
            <person name="Sonnekus B."/>
            <person name="Thomas C."/>
            <person name="van der Nest A."/>
            <person name="van Dijk A."/>
            <person name="van Heerden A."/>
            <person name="van Vuuren N."/>
            <person name="Yilmaz N."/>
            <person name="Duong T.A."/>
            <person name="van der Merwe N.A."/>
            <person name="Wingfield M.J."/>
            <person name="Wingfield B.D."/>
        </authorList>
    </citation>
    <scope>NUCLEOTIDE SEQUENCE [LARGE SCALE GENOMIC DNA]</scope>
    <source>
        <strain evidence="9 10">CMW 18167</strain>
    </source>
</reference>
<keyword evidence="3" id="KW-0378">Hydrolase</keyword>
<keyword evidence="4" id="KW-0347">Helicase</keyword>
<feature type="compositionally biased region" description="Low complexity" evidence="6">
    <location>
        <begin position="44"/>
        <end position="64"/>
    </location>
</feature>
<feature type="compositionally biased region" description="Polar residues" evidence="6">
    <location>
        <begin position="21"/>
        <end position="34"/>
    </location>
</feature>
<evidence type="ECO:0000256" key="3">
    <source>
        <dbReference type="ARBA" id="ARBA00022801"/>
    </source>
</evidence>
<dbReference type="Proteomes" id="UP001583193">
    <property type="component" value="Unassembled WGS sequence"/>
</dbReference>
<dbReference type="InterPro" id="IPR041679">
    <property type="entry name" value="DNA2/NAM7-like_C"/>
</dbReference>
<dbReference type="Pfam" id="PF13087">
    <property type="entry name" value="AAA_12"/>
    <property type="match status" value="1"/>
</dbReference>
<evidence type="ECO:0000259" key="7">
    <source>
        <dbReference type="Pfam" id="PF13086"/>
    </source>
</evidence>
<dbReference type="CDD" id="cd18808">
    <property type="entry name" value="SF1_C_Upf1"/>
    <property type="match status" value="1"/>
</dbReference>